<accession>A0A255GRA7</accession>
<dbReference type="InterPro" id="IPR000524">
    <property type="entry name" value="Tscrpt_reg_HTH_GntR"/>
</dbReference>
<dbReference type="SUPFAM" id="SSF46785">
    <property type="entry name" value="Winged helix' DNA-binding domain"/>
    <property type="match status" value="1"/>
</dbReference>
<name>A0A255GRA7_9ACTN</name>
<dbReference type="Gene3D" id="1.10.10.10">
    <property type="entry name" value="Winged helix-like DNA-binding domain superfamily/Winged helix DNA-binding domain"/>
    <property type="match status" value="1"/>
</dbReference>
<dbReference type="Pfam" id="PF07729">
    <property type="entry name" value="FCD"/>
    <property type="match status" value="1"/>
</dbReference>
<dbReference type="Proteomes" id="UP000215896">
    <property type="component" value="Unassembled WGS sequence"/>
</dbReference>
<dbReference type="GO" id="GO:0003700">
    <property type="term" value="F:DNA-binding transcription factor activity"/>
    <property type="evidence" value="ECO:0007669"/>
    <property type="project" value="InterPro"/>
</dbReference>
<keyword evidence="6" id="KW-1185">Reference proteome</keyword>
<proteinExistence type="predicted"/>
<sequence>MNLGAAHIPLRTQVADELRRRITDRELAPGARLVEHQLAEQLGVSRNPVREAIRVLESEGFVVTVPRRGVVVATLDAQSVTDLFQVRAGLEGMAAELAAGRVAAGEVTVDALQGVLAEARLATESGDVTSVGRLNSDFHAGIVALTGNLLLTEMVRPVMWRVRWVFRLSAEERAPHSWTEHLGLLEALTAGDPEAARRLAIEHVQKAERAALLAIG</sequence>
<dbReference type="Pfam" id="PF00392">
    <property type="entry name" value="GntR"/>
    <property type="match status" value="1"/>
</dbReference>
<evidence type="ECO:0000256" key="1">
    <source>
        <dbReference type="ARBA" id="ARBA00023015"/>
    </source>
</evidence>
<evidence type="ECO:0000259" key="4">
    <source>
        <dbReference type="PROSITE" id="PS50949"/>
    </source>
</evidence>
<evidence type="ECO:0000313" key="6">
    <source>
        <dbReference type="Proteomes" id="UP000215896"/>
    </source>
</evidence>
<dbReference type="OrthoDB" id="8663149at2"/>
<dbReference type="AlphaFoldDB" id="A0A255GRA7"/>
<dbReference type="EMBL" id="NMVO01000001">
    <property type="protein sequence ID" value="OYO17942.1"/>
    <property type="molecule type" value="Genomic_DNA"/>
</dbReference>
<organism evidence="5 6">
    <name type="scientific">Enemella evansiae</name>
    <dbReference type="NCBI Taxonomy" id="2016499"/>
    <lineage>
        <taxon>Bacteria</taxon>
        <taxon>Bacillati</taxon>
        <taxon>Actinomycetota</taxon>
        <taxon>Actinomycetes</taxon>
        <taxon>Propionibacteriales</taxon>
        <taxon>Propionibacteriaceae</taxon>
        <taxon>Enemella</taxon>
    </lineage>
</organism>
<keyword evidence="2" id="KW-0238">DNA-binding</keyword>
<dbReference type="InterPro" id="IPR036388">
    <property type="entry name" value="WH-like_DNA-bd_sf"/>
</dbReference>
<dbReference type="SMART" id="SM00345">
    <property type="entry name" value="HTH_GNTR"/>
    <property type="match status" value="1"/>
</dbReference>
<keyword evidence="1" id="KW-0805">Transcription regulation</keyword>
<evidence type="ECO:0000256" key="3">
    <source>
        <dbReference type="ARBA" id="ARBA00023163"/>
    </source>
</evidence>
<dbReference type="PANTHER" id="PTHR43537:SF5">
    <property type="entry name" value="UXU OPERON TRANSCRIPTIONAL REGULATOR"/>
    <property type="match status" value="1"/>
</dbReference>
<keyword evidence="3" id="KW-0804">Transcription</keyword>
<feature type="domain" description="HTH gntR-type" evidence="4">
    <location>
        <begin position="8"/>
        <end position="75"/>
    </location>
</feature>
<protein>
    <submittedName>
        <fullName evidence="5">GntR family transcriptional regulator</fullName>
    </submittedName>
</protein>
<evidence type="ECO:0000313" key="5">
    <source>
        <dbReference type="EMBL" id="OYO17942.1"/>
    </source>
</evidence>
<comment type="caution">
    <text evidence="5">The sequence shown here is derived from an EMBL/GenBank/DDBJ whole genome shotgun (WGS) entry which is preliminary data.</text>
</comment>
<dbReference type="GO" id="GO:0003677">
    <property type="term" value="F:DNA binding"/>
    <property type="evidence" value="ECO:0007669"/>
    <property type="project" value="UniProtKB-KW"/>
</dbReference>
<dbReference type="InterPro" id="IPR011711">
    <property type="entry name" value="GntR_C"/>
</dbReference>
<reference evidence="5 6" key="1">
    <citation type="submission" date="2017-07" db="EMBL/GenBank/DDBJ databases">
        <title>Draft whole genome sequences of clinical Proprionibacteriaceae strains.</title>
        <authorList>
            <person name="Bernier A.-M."/>
            <person name="Bernard K."/>
            <person name="Domingo M.-C."/>
        </authorList>
    </citation>
    <scope>NUCLEOTIDE SEQUENCE [LARGE SCALE GENOMIC DNA]</scope>
    <source>
        <strain evidence="5 6">NML 030167</strain>
    </source>
</reference>
<dbReference type="PROSITE" id="PS50949">
    <property type="entry name" value="HTH_GNTR"/>
    <property type="match status" value="1"/>
</dbReference>
<evidence type="ECO:0000256" key="2">
    <source>
        <dbReference type="ARBA" id="ARBA00023125"/>
    </source>
</evidence>
<dbReference type="InterPro" id="IPR008920">
    <property type="entry name" value="TF_FadR/GntR_C"/>
</dbReference>
<dbReference type="PANTHER" id="PTHR43537">
    <property type="entry name" value="TRANSCRIPTIONAL REGULATOR, GNTR FAMILY"/>
    <property type="match status" value="1"/>
</dbReference>
<gene>
    <name evidence="5" type="ORF">CGZ94_01920</name>
</gene>
<dbReference type="SUPFAM" id="SSF48008">
    <property type="entry name" value="GntR ligand-binding domain-like"/>
    <property type="match status" value="1"/>
</dbReference>
<dbReference type="SMART" id="SM00895">
    <property type="entry name" value="FCD"/>
    <property type="match status" value="1"/>
</dbReference>
<dbReference type="CDD" id="cd07377">
    <property type="entry name" value="WHTH_GntR"/>
    <property type="match status" value="1"/>
</dbReference>
<dbReference type="PRINTS" id="PR00035">
    <property type="entry name" value="HTHGNTR"/>
</dbReference>
<dbReference type="Gene3D" id="1.20.120.530">
    <property type="entry name" value="GntR ligand-binding domain-like"/>
    <property type="match status" value="1"/>
</dbReference>
<dbReference type="InterPro" id="IPR036390">
    <property type="entry name" value="WH_DNA-bd_sf"/>
</dbReference>